<evidence type="ECO:0000313" key="2">
    <source>
        <dbReference type="Proteomes" id="UP000215214"/>
    </source>
</evidence>
<protein>
    <submittedName>
        <fullName evidence="1">Probable lipoprotein</fullName>
    </submittedName>
</protein>
<dbReference type="PROSITE" id="PS51257">
    <property type="entry name" value="PROKAR_LIPOPROTEIN"/>
    <property type="match status" value="1"/>
</dbReference>
<dbReference type="RefSeq" id="WP_095074094.1">
    <property type="nucleotide sequence ID" value="NZ_LT899436.1"/>
</dbReference>
<dbReference type="AlphaFoldDB" id="A0A238UD24"/>
<name>A0A238UD24_9FLAO</name>
<evidence type="ECO:0000313" key="1">
    <source>
        <dbReference type="EMBL" id="SNR17113.1"/>
    </source>
</evidence>
<dbReference type="OrthoDB" id="1157646at2"/>
<dbReference type="Gene3D" id="2.60.20.10">
    <property type="entry name" value="Crystallins"/>
    <property type="match status" value="1"/>
</dbReference>
<keyword evidence="2" id="KW-1185">Reference proteome</keyword>
<reference evidence="1 2" key="1">
    <citation type="submission" date="2017-07" db="EMBL/GenBank/DDBJ databases">
        <authorList>
            <person name="Sun Z.S."/>
            <person name="Albrecht U."/>
            <person name="Echele G."/>
            <person name="Lee C.C."/>
        </authorList>
    </citation>
    <scope>NUCLEOTIDE SEQUENCE [LARGE SCALE GENOMIC DNA]</scope>
    <source>
        <strain evidence="2">type strain: KCTC 22618</strain>
    </source>
</reference>
<keyword evidence="1" id="KW-0449">Lipoprotein</keyword>
<dbReference type="KEGG" id="tje:TJEJU_3469"/>
<accession>A0A238UD24</accession>
<sequence>MKTIFKLKQFVILFVLVFASCQQEQLVTEETINSENSNDLLAKENTEEIVKVQHNYDYRGKKFSVVYVLNTIEEEVLEVAGDVELAKEIFGREDAPQNLLFKAPEKGDLQNTIEVKVFDTTEEVDEFSKTVAKGFSANVEAEEVKGRFVAKKDCFDSSVYGNGNFYFYYHSFYNAEMTGIRRTNRRYYQDWSLGGYNDQMTSLIATKPYGTHSYVRLFQHSCYRGRTLSFYAPTYYTAMGVPNLSYYTLSGWWFWRKSWNDKVSSYKVWNW</sequence>
<dbReference type="EMBL" id="LT899436">
    <property type="protein sequence ID" value="SNR17113.1"/>
    <property type="molecule type" value="Genomic_DNA"/>
</dbReference>
<organism evidence="1 2">
    <name type="scientific">Tenacibaculum jejuense</name>
    <dbReference type="NCBI Taxonomy" id="584609"/>
    <lineage>
        <taxon>Bacteria</taxon>
        <taxon>Pseudomonadati</taxon>
        <taxon>Bacteroidota</taxon>
        <taxon>Flavobacteriia</taxon>
        <taxon>Flavobacteriales</taxon>
        <taxon>Flavobacteriaceae</taxon>
        <taxon>Tenacibaculum</taxon>
    </lineage>
</organism>
<proteinExistence type="predicted"/>
<dbReference type="Proteomes" id="UP000215214">
    <property type="component" value="Chromosome TJEJU"/>
</dbReference>
<gene>
    <name evidence="1" type="ORF">TJEJU_3469</name>
</gene>